<evidence type="ECO:0000313" key="2">
    <source>
        <dbReference type="EMBL" id="KEQ84555.1"/>
    </source>
</evidence>
<proteinExistence type="predicted"/>
<feature type="region of interest" description="Disordered" evidence="1">
    <location>
        <begin position="24"/>
        <end position="69"/>
    </location>
</feature>
<organism evidence="2 3">
    <name type="scientific">Aureobasidium pullulans EXF-150</name>
    <dbReference type="NCBI Taxonomy" id="1043002"/>
    <lineage>
        <taxon>Eukaryota</taxon>
        <taxon>Fungi</taxon>
        <taxon>Dikarya</taxon>
        <taxon>Ascomycota</taxon>
        <taxon>Pezizomycotina</taxon>
        <taxon>Dothideomycetes</taxon>
        <taxon>Dothideomycetidae</taxon>
        <taxon>Dothideales</taxon>
        <taxon>Saccotheciaceae</taxon>
        <taxon>Aureobasidium</taxon>
    </lineage>
</organism>
<reference evidence="2 3" key="1">
    <citation type="journal article" date="2014" name="BMC Genomics">
        <title>Genome sequencing of four Aureobasidium pullulans varieties: biotechnological potential, stress tolerance, and description of new species.</title>
        <authorList>
            <person name="Gostin Ar C."/>
            <person name="Ohm R.A."/>
            <person name="Kogej T."/>
            <person name="Sonjak S."/>
            <person name="Turk M."/>
            <person name="Zajc J."/>
            <person name="Zalar P."/>
            <person name="Grube M."/>
            <person name="Sun H."/>
            <person name="Han J."/>
            <person name="Sharma A."/>
            <person name="Chiniquy J."/>
            <person name="Ngan C.Y."/>
            <person name="Lipzen A."/>
            <person name="Barry K."/>
            <person name="Grigoriev I.V."/>
            <person name="Gunde-Cimerman N."/>
        </authorList>
    </citation>
    <scope>NUCLEOTIDE SEQUENCE [LARGE SCALE GENOMIC DNA]</scope>
    <source>
        <strain evidence="2 3">EXF-150</strain>
    </source>
</reference>
<dbReference type="GeneID" id="40749341"/>
<feature type="compositionally biased region" description="Polar residues" evidence="1">
    <location>
        <begin position="55"/>
        <end position="69"/>
    </location>
</feature>
<evidence type="ECO:0008006" key="4">
    <source>
        <dbReference type="Google" id="ProtNLM"/>
    </source>
</evidence>
<accession>A0A074XGB3</accession>
<gene>
    <name evidence="2" type="ORF">M438DRAFT_355466</name>
</gene>
<dbReference type="Proteomes" id="UP000030706">
    <property type="component" value="Unassembled WGS sequence"/>
</dbReference>
<dbReference type="HOGENOM" id="CLU_1421172_0_0_1"/>
<protein>
    <recommendedName>
        <fullName evidence="4">F-box domain-containing protein</fullName>
    </recommendedName>
</protein>
<dbReference type="RefSeq" id="XP_029760742.1">
    <property type="nucleotide sequence ID" value="XM_029907035.1"/>
</dbReference>
<dbReference type="InterPro" id="IPR036047">
    <property type="entry name" value="F-box-like_dom_sf"/>
</dbReference>
<dbReference type="SUPFAM" id="SSF81383">
    <property type="entry name" value="F-box domain"/>
    <property type="match status" value="1"/>
</dbReference>
<dbReference type="EMBL" id="KL584982">
    <property type="protein sequence ID" value="KEQ84555.1"/>
    <property type="molecule type" value="Genomic_DNA"/>
</dbReference>
<evidence type="ECO:0000256" key="1">
    <source>
        <dbReference type="SAM" id="MobiDB-lite"/>
    </source>
</evidence>
<keyword evidence="3" id="KW-1185">Reference proteome</keyword>
<sequence>MTFLNKELGLGRCDAVETDASRTTFPYFDSSPRIGPSPQDNNKPQLPSIDRLPSSHLSQTNRLTKPSSGASIISLPNEILDLIFRNQTSDEEGTCVDVLDHFDILTVRLTCKTLFSWATREYARRRLCPSEVWMMERKWFTPDLPDLCQSMRQYIDYDAMWDIKIEVYMDLYNHMLPMHQAEVHRLIGMAD</sequence>
<evidence type="ECO:0000313" key="3">
    <source>
        <dbReference type="Proteomes" id="UP000030706"/>
    </source>
</evidence>
<name>A0A074XGB3_AURPU</name>
<dbReference type="AlphaFoldDB" id="A0A074XGB3"/>